<keyword evidence="8" id="KW-0804">Transcription</keyword>
<evidence type="ECO:0000256" key="8">
    <source>
        <dbReference type="ARBA" id="ARBA00023163"/>
    </source>
</evidence>
<keyword evidence="4" id="KW-0862">Zinc</keyword>
<evidence type="ECO:0000256" key="10">
    <source>
        <dbReference type="RuleBase" id="RU261113"/>
    </source>
</evidence>
<comment type="subcellular location">
    <subcellularLocation>
        <location evidence="1 10">Nucleus</location>
    </subcellularLocation>
</comment>
<comment type="similarity">
    <text evidence="10">Belongs to the SGF11 family.</text>
</comment>
<evidence type="ECO:0000256" key="4">
    <source>
        <dbReference type="ARBA" id="ARBA00022833"/>
    </source>
</evidence>
<organism evidence="12 13">
    <name type="scientific">Dryococelus australis</name>
    <dbReference type="NCBI Taxonomy" id="614101"/>
    <lineage>
        <taxon>Eukaryota</taxon>
        <taxon>Metazoa</taxon>
        <taxon>Ecdysozoa</taxon>
        <taxon>Arthropoda</taxon>
        <taxon>Hexapoda</taxon>
        <taxon>Insecta</taxon>
        <taxon>Pterygota</taxon>
        <taxon>Neoptera</taxon>
        <taxon>Polyneoptera</taxon>
        <taxon>Phasmatodea</taxon>
        <taxon>Verophasmatodea</taxon>
        <taxon>Anareolatae</taxon>
        <taxon>Phasmatidae</taxon>
        <taxon>Eurycanthinae</taxon>
        <taxon>Dryococelus</taxon>
    </lineage>
</organism>
<feature type="compositionally biased region" description="Basic and acidic residues" evidence="11">
    <location>
        <begin position="178"/>
        <end position="189"/>
    </location>
</feature>
<comment type="function">
    <text evidence="10">Component of the transcription regulatory histone acetylation (HAT) complex SAGA, a multiprotein complex that activates transcription by remodeling chromatin and mediating histone acetylation and deubiquitination. Within the SAGA complex, participates in a subcomplex that specifically deubiquitinates histone H2B. The SAGA complex is recruited to specific gene promoters by activators, where it is required for transcription.</text>
</comment>
<dbReference type="Pfam" id="PF08209">
    <property type="entry name" value="Sgf11"/>
    <property type="match status" value="1"/>
</dbReference>
<evidence type="ECO:0000256" key="9">
    <source>
        <dbReference type="ARBA" id="ARBA00023242"/>
    </source>
</evidence>
<evidence type="ECO:0000256" key="5">
    <source>
        <dbReference type="ARBA" id="ARBA00022853"/>
    </source>
</evidence>
<keyword evidence="9" id="KW-0539">Nucleus</keyword>
<evidence type="ECO:0000256" key="11">
    <source>
        <dbReference type="SAM" id="MobiDB-lite"/>
    </source>
</evidence>
<sequence>MISSESLEAFLKEGRIRPSPQFVNFMRVAENANYTCESVLETLLDEMLLGIAFNVHYEAKKGFIDVEEEKVEEKLEENKNTDIFGEPIMQKKTQKCVCPTCKHSLAASRFAPHLAKCLGLGRISSRIASRRIANNSKESGYGGLPSDDEDDADWTAGPDRRRRKRDKNGTRRPRTQKWSREGEAAEEKRGLLVSEQVRKRCPQPQGVRAVLQDGGDVDVDTYEEGDAQSMRESLGRAWEHENSNTSSPADSASTSSSSSKKRDKQPKVKSKNTSKNHKGSPTVLTSIPSLGD</sequence>
<evidence type="ECO:0000256" key="2">
    <source>
        <dbReference type="ARBA" id="ARBA00022723"/>
    </source>
</evidence>
<accession>A0ABQ9IMP5</accession>
<feature type="compositionally biased region" description="Acidic residues" evidence="11">
    <location>
        <begin position="215"/>
        <end position="226"/>
    </location>
</feature>
<evidence type="ECO:0000256" key="3">
    <source>
        <dbReference type="ARBA" id="ARBA00022771"/>
    </source>
</evidence>
<keyword evidence="3" id="KW-0863">Zinc-finger</keyword>
<evidence type="ECO:0000256" key="7">
    <source>
        <dbReference type="ARBA" id="ARBA00023159"/>
    </source>
</evidence>
<keyword evidence="2" id="KW-0479">Metal-binding</keyword>
<comment type="caution">
    <text evidence="12">The sequence shown here is derived from an EMBL/GenBank/DDBJ whole genome shotgun (WGS) entry which is preliminary data.</text>
</comment>
<dbReference type="Proteomes" id="UP001159363">
    <property type="component" value="Chromosome 1"/>
</dbReference>
<reference evidence="12 13" key="1">
    <citation type="submission" date="2023-02" db="EMBL/GenBank/DDBJ databases">
        <title>LHISI_Scaffold_Assembly.</title>
        <authorList>
            <person name="Stuart O.P."/>
            <person name="Cleave R."/>
            <person name="Magrath M.J.L."/>
            <person name="Mikheyev A.S."/>
        </authorList>
    </citation>
    <scope>NUCLEOTIDE SEQUENCE [LARGE SCALE GENOMIC DNA]</scope>
    <source>
        <strain evidence="12">Daus_M_001</strain>
        <tissue evidence="12">Leg muscle</tissue>
    </source>
</reference>
<proteinExistence type="inferred from homology"/>
<keyword evidence="7 10" id="KW-0010">Activator</keyword>
<feature type="compositionally biased region" description="Low complexity" evidence="11">
    <location>
        <begin position="243"/>
        <end position="258"/>
    </location>
</feature>
<dbReference type="PANTHER" id="PTHR46367:SF1">
    <property type="entry name" value="ATAXIN-7-LIKE PROTEIN 3"/>
    <property type="match status" value="1"/>
</dbReference>
<protein>
    <recommendedName>
        <fullName evidence="10">SAGA-associated factor 11</fullName>
    </recommendedName>
</protein>
<feature type="region of interest" description="Disordered" evidence="11">
    <location>
        <begin position="136"/>
        <end position="189"/>
    </location>
</feature>
<keyword evidence="5" id="KW-0156">Chromatin regulator</keyword>
<feature type="compositionally biased region" description="Polar residues" evidence="11">
    <location>
        <begin position="282"/>
        <end position="292"/>
    </location>
</feature>
<dbReference type="EMBL" id="JARBHB010000001">
    <property type="protein sequence ID" value="KAJ8897942.1"/>
    <property type="molecule type" value="Genomic_DNA"/>
</dbReference>
<evidence type="ECO:0000256" key="6">
    <source>
        <dbReference type="ARBA" id="ARBA00023015"/>
    </source>
</evidence>
<dbReference type="PANTHER" id="PTHR46367">
    <property type="entry name" value="ATAXIN-7-LIKE PROTEIN 3"/>
    <property type="match status" value="1"/>
</dbReference>
<evidence type="ECO:0000256" key="1">
    <source>
        <dbReference type="ARBA" id="ARBA00004123"/>
    </source>
</evidence>
<keyword evidence="13" id="KW-1185">Reference proteome</keyword>
<evidence type="ECO:0000313" key="12">
    <source>
        <dbReference type="EMBL" id="KAJ8897942.1"/>
    </source>
</evidence>
<dbReference type="InterPro" id="IPR051078">
    <property type="entry name" value="SGF11"/>
</dbReference>
<gene>
    <name evidence="12" type="ORF">PR048_003300</name>
</gene>
<feature type="compositionally biased region" description="Basic residues" evidence="11">
    <location>
        <begin position="259"/>
        <end position="278"/>
    </location>
</feature>
<feature type="region of interest" description="Disordered" evidence="11">
    <location>
        <begin position="204"/>
        <end position="292"/>
    </location>
</feature>
<name>A0ABQ9IMP5_9NEOP</name>
<keyword evidence="6" id="KW-0805">Transcription regulation</keyword>
<feature type="compositionally biased region" description="Basic residues" evidence="11">
    <location>
        <begin position="160"/>
        <end position="177"/>
    </location>
</feature>
<evidence type="ECO:0000313" key="13">
    <source>
        <dbReference type="Proteomes" id="UP001159363"/>
    </source>
</evidence>
<comment type="subunit">
    <text evidence="10">Component of some SAGA transcription coactivator-HAT complexes.</text>
</comment>
<dbReference type="InterPro" id="IPR013246">
    <property type="entry name" value="SAGA_su_Sgf11"/>
</dbReference>
<feature type="compositionally biased region" description="Basic and acidic residues" evidence="11">
    <location>
        <begin position="233"/>
        <end position="242"/>
    </location>
</feature>